<dbReference type="PANTHER" id="PTHR13604:SF0">
    <property type="entry name" value="ABASIC SITE PROCESSING PROTEIN HMCES"/>
    <property type="match status" value="1"/>
</dbReference>
<dbReference type="RefSeq" id="WP_273174209.1">
    <property type="nucleotide sequence ID" value="NZ_CP181270.1"/>
</dbReference>
<comment type="caution">
    <text evidence="10">The sequence shown here is derived from an EMBL/GenBank/DDBJ whole genome shotgun (WGS) entry which is preliminary data.</text>
</comment>
<evidence type="ECO:0000256" key="5">
    <source>
        <dbReference type="ARBA" id="ARBA00023124"/>
    </source>
</evidence>
<protein>
    <recommendedName>
        <fullName evidence="8">Abasic site processing protein</fullName>
        <ecNumber evidence="8">3.4.-.-</ecNumber>
    </recommendedName>
</protein>
<dbReference type="AlphaFoldDB" id="A0A971D002"/>
<evidence type="ECO:0000256" key="3">
    <source>
        <dbReference type="ARBA" id="ARBA00022763"/>
    </source>
</evidence>
<dbReference type="Gene3D" id="3.90.1680.10">
    <property type="entry name" value="SOS response associated peptidase-like"/>
    <property type="match status" value="1"/>
</dbReference>
<evidence type="ECO:0000313" key="11">
    <source>
        <dbReference type="Proteomes" id="UP000767327"/>
    </source>
</evidence>
<dbReference type="InterPro" id="IPR003738">
    <property type="entry name" value="SRAP"/>
</dbReference>
<organism evidence="10 11">
    <name type="scientific">Bifidobacterium crudilactis</name>
    <dbReference type="NCBI Taxonomy" id="327277"/>
    <lineage>
        <taxon>Bacteria</taxon>
        <taxon>Bacillati</taxon>
        <taxon>Actinomycetota</taxon>
        <taxon>Actinomycetes</taxon>
        <taxon>Bifidobacteriales</taxon>
        <taxon>Bifidobacteriaceae</taxon>
        <taxon>Bifidobacterium</taxon>
    </lineage>
</organism>
<keyword evidence="6" id="KW-0238">DNA-binding</keyword>
<dbReference type="GO" id="GO:0006508">
    <property type="term" value="P:proteolysis"/>
    <property type="evidence" value="ECO:0007669"/>
    <property type="project" value="UniProtKB-KW"/>
</dbReference>
<dbReference type="SUPFAM" id="SSF143081">
    <property type="entry name" value="BB1717-like"/>
    <property type="match status" value="1"/>
</dbReference>
<reference evidence="10" key="1">
    <citation type="journal article" date="2020" name="Biotechnol. Biofuels">
        <title>New insights from the biogas microbiome by comprehensive genome-resolved metagenomics of nearly 1600 species originating from multiple anaerobic digesters.</title>
        <authorList>
            <person name="Campanaro S."/>
            <person name="Treu L."/>
            <person name="Rodriguez-R L.M."/>
            <person name="Kovalovszki A."/>
            <person name="Ziels R.M."/>
            <person name="Maus I."/>
            <person name="Zhu X."/>
            <person name="Kougias P.G."/>
            <person name="Basile A."/>
            <person name="Luo G."/>
            <person name="Schluter A."/>
            <person name="Konstantinidis K.T."/>
            <person name="Angelidaki I."/>
        </authorList>
    </citation>
    <scope>NUCLEOTIDE SEQUENCE</scope>
    <source>
        <strain evidence="10">AS01afH2WH_6</strain>
    </source>
</reference>
<evidence type="ECO:0000256" key="4">
    <source>
        <dbReference type="ARBA" id="ARBA00022801"/>
    </source>
</evidence>
<evidence type="ECO:0000313" key="10">
    <source>
        <dbReference type="EMBL" id="NLT80145.1"/>
    </source>
</evidence>
<dbReference type="GO" id="GO:0003697">
    <property type="term" value="F:single-stranded DNA binding"/>
    <property type="evidence" value="ECO:0007669"/>
    <property type="project" value="InterPro"/>
</dbReference>
<dbReference type="GO" id="GO:0016829">
    <property type="term" value="F:lyase activity"/>
    <property type="evidence" value="ECO:0007669"/>
    <property type="project" value="UniProtKB-KW"/>
</dbReference>
<keyword evidence="2 8" id="KW-0645">Protease</keyword>
<proteinExistence type="inferred from homology"/>
<dbReference type="GO" id="GO:0106300">
    <property type="term" value="P:protein-DNA covalent cross-linking repair"/>
    <property type="evidence" value="ECO:0007669"/>
    <property type="project" value="InterPro"/>
</dbReference>
<dbReference type="GO" id="GO:0008233">
    <property type="term" value="F:peptidase activity"/>
    <property type="evidence" value="ECO:0007669"/>
    <property type="project" value="UniProtKB-KW"/>
</dbReference>
<keyword evidence="4 8" id="KW-0378">Hydrolase</keyword>
<evidence type="ECO:0000256" key="2">
    <source>
        <dbReference type="ARBA" id="ARBA00022670"/>
    </source>
</evidence>
<dbReference type="Pfam" id="PF02586">
    <property type="entry name" value="SRAP"/>
    <property type="match status" value="1"/>
</dbReference>
<evidence type="ECO:0000256" key="1">
    <source>
        <dbReference type="ARBA" id="ARBA00008136"/>
    </source>
</evidence>
<dbReference type="InterPro" id="IPR036590">
    <property type="entry name" value="SRAP-like"/>
</dbReference>
<dbReference type="EC" id="3.4.-.-" evidence="8"/>
<keyword evidence="5" id="KW-0190">Covalent protein-DNA linkage</keyword>
<accession>A0A971D002</accession>
<keyword evidence="7" id="KW-0456">Lyase</keyword>
<evidence type="ECO:0000256" key="7">
    <source>
        <dbReference type="ARBA" id="ARBA00023239"/>
    </source>
</evidence>
<evidence type="ECO:0000256" key="9">
    <source>
        <dbReference type="SAM" id="MobiDB-lite"/>
    </source>
</evidence>
<dbReference type="PANTHER" id="PTHR13604">
    <property type="entry name" value="DC12-RELATED"/>
    <property type="match status" value="1"/>
</dbReference>
<sequence>MCGRFANDIPVDELVEYYSAVVNGELPDPSWNIAPAGRITTVLDGRDGLRHIAPAQWNLIPTWSRTPQLTYPTHNARIESILDKKTFSHSAETQRCIIPASGYYEWDAKKHPHYFTNPDAVPLSIAGLFTWWRAHEHEAWVLTATILTREAAGAAAAVHHRMPVLIATEMIQPWLDRDTKAQDIIPLASAKGAEASARLSSWQVKALKGDGKGLTVPDDSQNQPLLSPENDD</sequence>
<dbReference type="Proteomes" id="UP000767327">
    <property type="component" value="Unassembled WGS sequence"/>
</dbReference>
<feature type="region of interest" description="Disordered" evidence="9">
    <location>
        <begin position="209"/>
        <end position="232"/>
    </location>
</feature>
<comment type="similarity">
    <text evidence="1 8">Belongs to the SOS response-associated peptidase family.</text>
</comment>
<dbReference type="EMBL" id="JAAXZR010000025">
    <property type="protein sequence ID" value="NLT80145.1"/>
    <property type="molecule type" value="Genomic_DNA"/>
</dbReference>
<keyword evidence="3" id="KW-0227">DNA damage</keyword>
<reference evidence="10" key="2">
    <citation type="submission" date="2020-01" db="EMBL/GenBank/DDBJ databases">
        <authorList>
            <person name="Campanaro S."/>
        </authorList>
    </citation>
    <scope>NUCLEOTIDE SEQUENCE</scope>
    <source>
        <strain evidence="10">AS01afH2WH_6</strain>
    </source>
</reference>
<evidence type="ECO:0000256" key="8">
    <source>
        <dbReference type="RuleBase" id="RU364100"/>
    </source>
</evidence>
<gene>
    <name evidence="10" type="ORF">GXW98_07675</name>
</gene>
<name>A0A971D002_9BIFI</name>
<evidence type="ECO:0000256" key="6">
    <source>
        <dbReference type="ARBA" id="ARBA00023125"/>
    </source>
</evidence>